<sequence length="171" mass="19520">MKTARRSGRESDPFTGGSSTASLEKIVSENNLFSTYIDVKKLSDRRGVSNGSIHVGNLNPHLHLLRGTLDLRNQAAGSKKKKKRRGGNMNGRKKKKRRRWWRRRKWSKKKKRRGGDTNGEEEEEEVVAATQVKVARKKKKNGDDDAVTVMSKERGIKVLGSNWLWIPYTFS</sequence>
<reference evidence="2 3" key="1">
    <citation type="journal article" date="2023" name="Plants (Basel)">
        <title>Bridging the Gap: Combining Genomics and Transcriptomics Approaches to Understand Stylosanthes scabra, an Orphan Legume from the Brazilian Caatinga.</title>
        <authorList>
            <person name="Ferreira-Neto J.R.C."/>
            <person name="da Silva M.D."/>
            <person name="Binneck E."/>
            <person name="de Melo N.F."/>
            <person name="da Silva R.H."/>
            <person name="de Melo A.L.T.M."/>
            <person name="Pandolfi V."/>
            <person name="Bustamante F.O."/>
            <person name="Brasileiro-Vidal A.C."/>
            <person name="Benko-Iseppon A.M."/>
        </authorList>
    </citation>
    <scope>NUCLEOTIDE SEQUENCE [LARGE SCALE GENOMIC DNA]</scope>
    <source>
        <tissue evidence="2">Leaves</tissue>
    </source>
</reference>
<protein>
    <submittedName>
        <fullName evidence="2">Uncharacterized protein</fullName>
    </submittedName>
</protein>
<feature type="compositionally biased region" description="Basic residues" evidence="1">
    <location>
        <begin position="78"/>
        <end position="113"/>
    </location>
</feature>
<evidence type="ECO:0000313" key="2">
    <source>
        <dbReference type="EMBL" id="MED6175633.1"/>
    </source>
</evidence>
<gene>
    <name evidence="2" type="ORF">PIB30_080234</name>
</gene>
<feature type="region of interest" description="Disordered" evidence="1">
    <location>
        <begin position="69"/>
        <end position="125"/>
    </location>
</feature>
<accession>A0ABU6VSJ9</accession>
<comment type="caution">
    <text evidence="2">The sequence shown here is derived from an EMBL/GenBank/DDBJ whole genome shotgun (WGS) entry which is preliminary data.</text>
</comment>
<dbReference type="EMBL" id="JASCZI010152197">
    <property type="protein sequence ID" value="MED6175633.1"/>
    <property type="molecule type" value="Genomic_DNA"/>
</dbReference>
<organism evidence="2 3">
    <name type="scientific">Stylosanthes scabra</name>
    <dbReference type="NCBI Taxonomy" id="79078"/>
    <lineage>
        <taxon>Eukaryota</taxon>
        <taxon>Viridiplantae</taxon>
        <taxon>Streptophyta</taxon>
        <taxon>Embryophyta</taxon>
        <taxon>Tracheophyta</taxon>
        <taxon>Spermatophyta</taxon>
        <taxon>Magnoliopsida</taxon>
        <taxon>eudicotyledons</taxon>
        <taxon>Gunneridae</taxon>
        <taxon>Pentapetalae</taxon>
        <taxon>rosids</taxon>
        <taxon>fabids</taxon>
        <taxon>Fabales</taxon>
        <taxon>Fabaceae</taxon>
        <taxon>Papilionoideae</taxon>
        <taxon>50 kb inversion clade</taxon>
        <taxon>dalbergioids sensu lato</taxon>
        <taxon>Dalbergieae</taxon>
        <taxon>Pterocarpus clade</taxon>
        <taxon>Stylosanthes</taxon>
    </lineage>
</organism>
<proteinExistence type="predicted"/>
<feature type="region of interest" description="Disordered" evidence="1">
    <location>
        <begin position="1"/>
        <end position="21"/>
    </location>
</feature>
<name>A0ABU6VSJ9_9FABA</name>
<dbReference type="Proteomes" id="UP001341840">
    <property type="component" value="Unassembled WGS sequence"/>
</dbReference>
<keyword evidence="3" id="KW-1185">Reference proteome</keyword>
<evidence type="ECO:0000256" key="1">
    <source>
        <dbReference type="SAM" id="MobiDB-lite"/>
    </source>
</evidence>
<evidence type="ECO:0000313" key="3">
    <source>
        <dbReference type="Proteomes" id="UP001341840"/>
    </source>
</evidence>